<keyword evidence="1" id="KW-0732">Signal</keyword>
<reference evidence="3" key="1">
    <citation type="submission" date="2020-03" db="EMBL/GenBank/DDBJ databases">
        <title>Complete genome sequence of sulfur-oxidizing bacterium skT11.</title>
        <authorList>
            <person name="Kanda M."/>
            <person name="Kojima H."/>
            <person name="Fukui M."/>
        </authorList>
    </citation>
    <scope>NUCLEOTIDE SEQUENCE [LARGE SCALE GENOMIC DNA]</scope>
    <source>
        <strain evidence="3">skT11</strain>
    </source>
</reference>
<dbReference type="AlphaFoldDB" id="A0A6F8VDU5"/>
<protein>
    <recommendedName>
        <fullName evidence="4">SH3b domain-containing protein</fullName>
    </recommendedName>
</protein>
<dbReference type="Proteomes" id="UP000502260">
    <property type="component" value="Chromosome"/>
</dbReference>
<dbReference type="EMBL" id="AP022853">
    <property type="protein sequence ID" value="BCB26909.1"/>
    <property type="molecule type" value="Genomic_DNA"/>
</dbReference>
<evidence type="ECO:0000313" key="2">
    <source>
        <dbReference type="EMBL" id="BCB26909.1"/>
    </source>
</evidence>
<organism evidence="2 3">
    <name type="scientific">Sulfurimicrobium lacus</name>
    <dbReference type="NCBI Taxonomy" id="2715678"/>
    <lineage>
        <taxon>Bacteria</taxon>
        <taxon>Pseudomonadati</taxon>
        <taxon>Pseudomonadota</taxon>
        <taxon>Betaproteobacteria</taxon>
        <taxon>Nitrosomonadales</taxon>
        <taxon>Sulfuricellaceae</taxon>
        <taxon>Sulfurimicrobium</taxon>
    </lineage>
</organism>
<accession>A0A6F8VDU5</accession>
<dbReference type="RefSeq" id="WP_173063579.1">
    <property type="nucleotide sequence ID" value="NZ_AP022853.1"/>
</dbReference>
<evidence type="ECO:0008006" key="4">
    <source>
        <dbReference type="Google" id="ProtNLM"/>
    </source>
</evidence>
<proteinExistence type="predicted"/>
<keyword evidence="3" id="KW-1185">Reference proteome</keyword>
<evidence type="ECO:0000256" key="1">
    <source>
        <dbReference type="SAM" id="SignalP"/>
    </source>
</evidence>
<evidence type="ECO:0000313" key="3">
    <source>
        <dbReference type="Proteomes" id="UP000502260"/>
    </source>
</evidence>
<sequence length="181" mass="18932">MRFSVIWYALGLIFSLSAAAETAVTTRETELKREPFTDAATIATLPSKTAVEVLKRQGGWTQIKPPAAGQGWVRMLNLRFGDGSAKSGGSGLGELFNVARTGSSGTTVTTGVKGLDITKDAIQNASPNPAELKRMHSYGASKGEALKFANSAHLQKQSVEYLGASAGKSSASPASSPWGDN</sequence>
<name>A0A6F8VDU5_9PROT</name>
<dbReference type="Gene3D" id="2.30.30.40">
    <property type="entry name" value="SH3 Domains"/>
    <property type="match status" value="1"/>
</dbReference>
<dbReference type="KEGG" id="slac:SKTS_17950"/>
<gene>
    <name evidence="2" type="ORF">SKTS_17950</name>
</gene>
<feature type="signal peptide" evidence="1">
    <location>
        <begin position="1"/>
        <end position="20"/>
    </location>
</feature>
<feature type="chain" id="PRO_5026134250" description="SH3b domain-containing protein" evidence="1">
    <location>
        <begin position="21"/>
        <end position="181"/>
    </location>
</feature>